<protein>
    <recommendedName>
        <fullName evidence="4">TolB protein</fullName>
    </recommendedName>
</protein>
<keyword evidence="3" id="KW-1185">Reference proteome</keyword>
<dbReference type="Gene3D" id="2.120.10.30">
    <property type="entry name" value="TolB, C-terminal domain"/>
    <property type="match status" value="1"/>
</dbReference>
<gene>
    <name evidence="2" type="ORF">MKK62_08240</name>
</gene>
<keyword evidence="1" id="KW-0732">Signal</keyword>
<evidence type="ECO:0008006" key="4">
    <source>
        <dbReference type="Google" id="ProtNLM"/>
    </source>
</evidence>
<evidence type="ECO:0000256" key="1">
    <source>
        <dbReference type="SAM" id="SignalP"/>
    </source>
</evidence>
<dbReference type="InterPro" id="IPR011042">
    <property type="entry name" value="6-blade_b-propeller_TolB-like"/>
</dbReference>
<accession>A0ABY3VP64</accession>
<reference evidence="2" key="1">
    <citation type="submission" date="2022-08" db="EMBL/GenBank/DDBJ databases">
        <title>Whole genome sequencing of non-tuberculosis mycobacteria type-strains.</title>
        <authorList>
            <person name="Igarashi Y."/>
            <person name="Osugi A."/>
            <person name="Mitarai S."/>
        </authorList>
    </citation>
    <scope>NUCLEOTIDE SEQUENCE</scope>
    <source>
        <strain evidence="2">DSM 45127</strain>
    </source>
</reference>
<dbReference type="SUPFAM" id="SSF82171">
    <property type="entry name" value="DPP6 N-terminal domain-like"/>
    <property type="match status" value="1"/>
</dbReference>
<dbReference type="EMBL" id="CP092488">
    <property type="protein sequence ID" value="UMB71231.1"/>
    <property type="molecule type" value="Genomic_DNA"/>
</dbReference>
<proteinExistence type="predicted"/>
<evidence type="ECO:0000313" key="2">
    <source>
        <dbReference type="EMBL" id="UMB71231.1"/>
    </source>
</evidence>
<name>A0ABY3VP64_9MYCO</name>
<organism evidence="2 3">
    <name type="scientific">Mycobacterium paraterrae</name>
    <dbReference type="NCBI Taxonomy" id="577492"/>
    <lineage>
        <taxon>Bacteria</taxon>
        <taxon>Bacillati</taxon>
        <taxon>Actinomycetota</taxon>
        <taxon>Actinomycetes</taxon>
        <taxon>Mycobacteriales</taxon>
        <taxon>Mycobacteriaceae</taxon>
        <taxon>Mycobacterium</taxon>
    </lineage>
</organism>
<sequence length="392" mass="40243">MMKSATLAMFATATVAATLGFATTAHSEPDASPAAHGVEAPIGAVPWSQVGPGWMLAMWSPVSGRRPGEKAPAGEPTYEEAATTLYLVDPAGGRYAIATFPPPGKGSTQELIDWSGDGRRALFASEVRDSTVLTEVDLHTGARTTFTVDGNFLSPRYSQPDGKAVLLSRSGYASKSTSLERVDLAGHHQLTYPVGPDFHGYISRPDGTELVVGTASGLALMGNNGAAGKALPIAGQTHCAPTRWWDAASTTVVARCDTTPQTQLWLVPIDGGKPTALTAPNDGHKGPDYGDMTAWQLPSGTYLQAAGACGVIFLAKLNADGTTSPVSVPHTRGSVRVIGANGGHLELQGRAGCGGGQALLDYNPGAGSTTVLLGPSVNGGGVATAVPYPGQR</sequence>
<feature type="chain" id="PRO_5045778546" description="TolB protein" evidence="1">
    <location>
        <begin position="28"/>
        <end position="392"/>
    </location>
</feature>
<dbReference type="RefSeq" id="WP_240262983.1">
    <property type="nucleotide sequence ID" value="NZ_CP092488.2"/>
</dbReference>
<evidence type="ECO:0000313" key="3">
    <source>
        <dbReference type="Proteomes" id="UP001055336"/>
    </source>
</evidence>
<feature type="signal peptide" evidence="1">
    <location>
        <begin position="1"/>
        <end position="27"/>
    </location>
</feature>
<dbReference type="Proteomes" id="UP001055336">
    <property type="component" value="Chromosome"/>
</dbReference>